<dbReference type="PANTHER" id="PTHR43591">
    <property type="entry name" value="METHYLTRANSFERASE"/>
    <property type="match status" value="1"/>
</dbReference>
<dbReference type="STRING" id="526222.Desal_2656"/>
<dbReference type="eggNOG" id="COG2226">
    <property type="taxonomic scope" value="Bacteria"/>
</dbReference>
<dbReference type="SUPFAM" id="SSF53335">
    <property type="entry name" value="S-adenosyl-L-methionine-dependent methyltransferases"/>
    <property type="match status" value="1"/>
</dbReference>
<gene>
    <name evidence="1" type="ordered locus">Desal_2656</name>
</gene>
<reference evidence="1 2" key="1">
    <citation type="submission" date="2009-06" db="EMBL/GenBank/DDBJ databases">
        <title>Complete sequence of Desulfovibrio salexigens DSM 2638.</title>
        <authorList>
            <consortium name="US DOE Joint Genome Institute"/>
            <person name="Lucas S."/>
            <person name="Copeland A."/>
            <person name="Lapidus A."/>
            <person name="Glavina del Rio T."/>
            <person name="Tice H."/>
            <person name="Bruce D."/>
            <person name="Goodwin L."/>
            <person name="Pitluck S."/>
            <person name="Munk A.C."/>
            <person name="Brettin T."/>
            <person name="Detter J.C."/>
            <person name="Han C."/>
            <person name="Tapia R."/>
            <person name="Larimer F."/>
            <person name="Land M."/>
            <person name="Hauser L."/>
            <person name="Kyrpides N."/>
            <person name="Anderson I."/>
            <person name="Wall J.D."/>
            <person name="Arkin A.P."/>
            <person name="Dehal P."/>
            <person name="Chivian D."/>
            <person name="Giles B."/>
            <person name="Hazen T.C."/>
        </authorList>
    </citation>
    <scope>NUCLEOTIDE SEQUENCE [LARGE SCALE GENOMIC DNA]</scope>
    <source>
        <strain evidence="2">ATCC 14822 / DSM 2638 / NCIMB 8403 / VKM B-1763</strain>
    </source>
</reference>
<dbReference type="GO" id="GO:0008168">
    <property type="term" value="F:methyltransferase activity"/>
    <property type="evidence" value="ECO:0007669"/>
    <property type="project" value="UniProtKB-KW"/>
</dbReference>
<keyword evidence="2" id="KW-1185">Reference proteome</keyword>
<keyword evidence="1" id="KW-0489">Methyltransferase</keyword>
<dbReference type="OrthoDB" id="5363250at2"/>
<dbReference type="KEGG" id="dsa:Desal_2656"/>
<name>C6BYV3_MARSD</name>
<dbReference type="EMBL" id="CP001649">
    <property type="protein sequence ID" value="ACS80710.1"/>
    <property type="molecule type" value="Genomic_DNA"/>
</dbReference>
<dbReference type="HOGENOM" id="CLU_092343_0_0_7"/>
<dbReference type="AlphaFoldDB" id="C6BYV3"/>
<dbReference type="CDD" id="cd02440">
    <property type="entry name" value="AdoMet_MTases"/>
    <property type="match status" value="1"/>
</dbReference>
<dbReference type="Proteomes" id="UP000002601">
    <property type="component" value="Chromosome"/>
</dbReference>
<accession>C6BYV3</accession>
<evidence type="ECO:0000313" key="2">
    <source>
        <dbReference type="Proteomes" id="UP000002601"/>
    </source>
</evidence>
<dbReference type="Pfam" id="PF13489">
    <property type="entry name" value="Methyltransf_23"/>
    <property type="match status" value="1"/>
</dbReference>
<dbReference type="InterPro" id="IPR029063">
    <property type="entry name" value="SAM-dependent_MTases_sf"/>
</dbReference>
<dbReference type="GO" id="GO:0032259">
    <property type="term" value="P:methylation"/>
    <property type="evidence" value="ECO:0007669"/>
    <property type="project" value="UniProtKB-KW"/>
</dbReference>
<keyword evidence="1" id="KW-0808">Transferase</keyword>
<dbReference type="Gene3D" id="3.40.50.150">
    <property type="entry name" value="Vaccinia Virus protein VP39"/>
    <property type="match status" value="1"/>
</dbReference>
<protein>
    <submittedName>
        <fullName evidence="1">Methyltransferase type 11</fullName>
    </submittedName>
</protein>
<evidence type="ECO:0000313" key="1">
    <source>
        <dbReference type="EMBL" id="ACS80710.1"/>
    </source>
</evidence>
<organism evidence="1 2">
    <name type="scientific">Maridesulfovibrio salexigens (strain ATCC 14822 / DSM 2638 / NCIMB 8403 / VKM B-1763)</name>
    <name type="common">Desulfovibrio salexigens</name>
    <dbReference type="NCBI Taxonomy" id="526222"/>
    <lineage>
        <taxon>Bacteria</taxon>
        <taxon>Pseudomonadati</taxon>
        <taxon>Thermodesulfobacteriota</taxon>
        <taxon>Desulfovibrionia</taxon>
        <taxon>Desulfovibrionales</taxon>
        <taxon>Desulfovibrionaceae</taxon>
        <taxon>Maridesulfovibrio</taxon>
    </lineage>
</organism>
<dbReference type="RefSeq" id="WP_015852526.1">
    <property type="nucleotide sequence ID" value="NC_012881.1"/>
</dbReference>
<sequence length="242" mass="27735">MATKQIRRALTKIIKDRFSGQTGIRHLDIGAGVGGFTKQIKDACNLDTEACDFHSERFEPTDITIKKVNVCKEKLPYEDNSFDLVTSVEVIEHLDSYENLIGEAKRVLKPGGLLILTTPNILNMNSRISYFLNGFQQMFAPIPMKNEEHYSTGSHISPIHYFFLVHALTEKDFKNIDCHSDKIQKSSFGKWLTCLPVLALSKVLFFMKQKKKHLSEDNMKYVNDMFSFRMLTSRTLIVTCEN</sequence>
<proteinExistence type="predicted"/>